<dbReference type="Gene3D" id="3.50.50.60">
    <property type="entry name" value="FAD/NAD(P)-binding domain"/>
    <property type="match status" value="1"/>
</dbReference>
<dbReference type="InterPro" id="IPR036188">
    <property type="entry name" value="FAD/NAD-bd_sf"/>
</dbReference>
<keyword evidence="1" id="KW-1185">Reference proteome</keyword>
<gene>
    <name evidence="2" type="primary">LOC100375193</name>
</gene>
<sequence>MFDDNCKPVTKQDDKFPVISNTWESNIDNMYFMGTVMQCRDRKAASGFIHGFRYNVRTLHKFLEERYEEVPYPRELYPLDINTLSDKILERVSVSDGIYQMNNVLCHVLAIPDFDPNMKVKLKLNSTKICPNHIYVLETAIKGRFDKYKHVFVIALAYGFEDFGKMANTPWILLTSPN</sequence>
<protein>
    <submittedName>
        <fullName evidence="2">FAD-dependent oxidoreductase domain-containing protein 2-like</fullName>
    </submittedName>
</protein>
<dbReference type="Proteomes" id="UP000694865">
    <property type="component" value="Unplaced"/>
</dbReference>
<accession>A0ABM0MVZ1</accession>
<organism evidence="1 2">
    <name type="scientific">Saccoglossus kowalevskii</name>
    <name type="common">Acorn worm</name>
    <dbReference type="NCBI Taxonomy" id="10224"/>
    <lineage>
        <taxon>Eukaryota</taxon>
        <taxon>Metazoa</taxon>
        <taxon>Hemichordata</taxon>
        <taxon>Enteropneusta</taxon>
        <taxon>Harrimaniidae</taxon>
        <taxon>Saccoglossus</taxon>
    </lineage>
</organism>
<dbReference type="GeneID" id="100375193"/>
<evidence type="ECO:0000313" key="1">
    <source>
        <dbReference type="Proteomes" id="UP000694865"/>
    </source>
</evidence>
<name>A0ABM0MVZ1_SACKO</name>
<reference evidence="2" key="1">
    <citation type="submission" date="2025-08" db="UniProtKB">
        <authorList>
            <consortium name="RefSeq"/>
        </authorList>
    </citation>
    <scope>IDENTIFICATION</scope>
    <source>
        <tissue evidence="2">Testes</tissue>
    </source>
</reference>
<proteinExistence type="predicted"/>
<dbReference type="RefSeq" id="XP_006824182.1">
    <property type="nucleotide sequence ID" value="XM_006824119.1"/>
</dbReference>
<evidence type="ECO:0000313" key="2">
    <source>
        <dbReference type="RefSeq" id="XP_006824182.1"/>
    </source>
</evidence>